<reference evidence="1 2" key="1">
    <citation type="submission" date="2019-06" db="EMBL/GenBank/DDBJ databases">
        <title>Sequencing the genomes of 1000 actinobacteria strains.</title>
        <authorList>
            <person name="Klenk H.-P."/>
        </authorList>
    </citation>
    <scope>NUCLEOTIDE SEQUENCE [LARGE SCALE GENOMIC DNA]</scope>
    <source>
        <strain evidence="1 2">DSM 46837</strain>
    </source>
</reference>
<sequence length="731" mass="74725">MTVEMPDPVPLDMPPGEPAAVDDLVRDVTGAAYWLAVLADQLSGPAASAPAWLGADAVAAATQLARVAAITRGSADAVRATAGRLSTHGALLRDTRREVTALREEQDEDFRVAWQRLGQSEDLRLAVLTGSSAWVGVVAELEAAESRRRRRHALVLEELADDAAATVRELADAGRLVGATGRTGDGGRVLAYLAAELPGWGHPELAGRGRALADAMMGESLTPEERAALASDSASLAGNPVFATALVRGLGEVGVGLLLQLLGQDPDGPDNPLAGVLASALGAATPGPSAHDGVAAVLGATYVRADERIGAAATAAGMAAVLLAGAGSAGLRPATAGEWARQLLVREHVQKMPAGTVPVAWPSEAADPVAVAVQFVARSGDPEAAAALLGDERVWEALLVRFWGDGGTALGDLVAEAGRESGPAGDRAVRLGLETIGAGLVEGDPADWTVDRDVVAAVSPALGDAVAAHVDLAANALGAVASDDGASDGVASDGVASGGGGGEASGDLLKGLGYLTVDRQAAAAVEGALSEWAGMQSHDLAGSSRAHPLPAVAVPAAYLAVQEYGQRLNHALDGFELQEEAENKERLWNWTAGWVLEVVSYVPVKPVAVAADVLGAYGPLFLDMDGTFEQLPDRGLRHDADMAGANALAALPPDLTARADAVRAQAEASYRRTAGWLGDPVAPTSPEKDWVGATLDLLTGGMADMGIDELRDRAEREGAHGRFGGLLPGRR</sequence>
<protein>
    <submittedName>
        <fullName evidence="1">Uncharacterized protein</fullName>
    </submittedName>
</protein>
<dbReference type="RefSeq" id="WP_142024091.1">
    <property type="nucleotide sequence ID" value="NZ_VFQE01000001.1"/>
</dbReference>
<gene>
    <name evidence="1" type="ORF">FHU33_0674</name>
</gene>
<dbReference type="EMBL" id="VFQE01000001">
    <property type="protein sequence ID" value="TQN41310.1"/>
    <property type="molecule type" value="Genomic_DNA"/>
</dbReference>
<dbReference type="Proteomes" id="UP000319865">
    <property type="component" value="Unassembled WGS sequence"/>
</dbReference>
<name>A0A543PBC6_9ACTN</name>
<evidence type="ECO:0000313" key="1">
    <source>
        <dbReference type="EMBL" id="TQN41310.1"/>
    </source>
</evidence>
<evidence type="ECO:0000313" key="2">
    <source>
        <dbReference type="Proteomes" id="UP000319865"/>
    </source>
</evidence>
<dbReference type="OrthoDB" id="5188123at2"/>
<keyword evidence="2" id="KW-1185">Reference proteome</keyword>
<comment type="caution">
    <text evidence="1">The sequence shown here is derived from an EMBL/GenBank/DDBJ whole genome shotgun (WGS) entry which is preliminary data.</text>
</comment>
<organism evidence="1 2">
    <name type="scientific">Blastococcus colisei</name>
    <dbReference type="NCBI Taxonomy" id="1564162"/>
    <lineage>
        <taxon>Bacteria</taxon>
        <taxon>Bacillati</taxon>
        <taxon>Actinomycetota</taxon>
        <taxon>Actinomycetes</taxon>
        <taxon>Geodermatophilales</taxon>
        <taxon>Geodermatophilaceae</taxon>
        <taxon>Blastococcus</taxon>
    </lineage>
</organism>
<proteinExistence type="predicted"/>
<dbReference type="AlphaFoldDB" id="A0A543PBC6"/>
<accession>A0A543PBC6</accession>